<feature type="binding site" evidence="15">
    <location>
        <position position="187"/>
    </location>
    <ligand>
        <name>substrate</name>
    </ligand>
</feature>
<feature type="binding site" evidence="15">
    <location>
        <position position="210"/>
    </location>
    <ligand>
        <name>substrate</name>
    </ligand>
</feature>
<feature type="binding site" evidence="16">
    <location>
        <position position="87"/>
    </location>
    <ligand>
        <name>Zn(2+)</name>
        <dbReference type="ChEBI" id="CHEBI:29105"/>
        <note>catalytic</note>
    </ligand>
</feature>
<dbReference type="InterPro" id="IPR016192">
    <property type="entry name" value="APOBEC/CMP_deaminase_Zn-bd"/>
</dbReference>
<evidence type="ECO:0000256" key="16">
    <source>
        <dbReference type="PIRSR" id="PIRSR006769-3"/>
    </source>
</evidence>
<dbReference type="PANTHER" id="PTHR38011">
    <property type="entry name" value="DIHYDROFOLATE REDUCTASE FAMILY PROTEIN (AFU_ORTHOLOGUE AFUA_8G06820)"/>
    <property type="match status" value="1"/>
</dbReference>
<dbReference type="PROSITE" id="PS51747">
    <property type="entry name" value="CYT_DCMP_DEAMINASES_2"/>
    <property type="match status" value="1"/>
</dbReference>
<dbReference type="EC" id="3.5.4.26" evidence="13"/>
<reference evidence="18 19" key="1">
    <citation type="journal article" date="2015" name="Int. J. Syst. Evol. Microbiol.">
        <title>Nitrosospira lacus sp. nov., a psychrotolerant, ammonia-oxidizing bacterium from sandy lake sediment.</title>
        <authorList>
            <person name="Urakawa H."/>
            <person name="Garcia J.C."/>
            <person name="Nielsen J.L."/>
            <person name="Le V.Q."/>
            <person name="Kozlowski J.A."/>
            <person name="Stein L.Y."/>
            <person name="Lim C.K."/>
            <person name="Pommerening-Roser A."/>
            <person name="Martens-Habbena W."/>
            <person name="Stahl D.A."/>
            <person name="Klotz M.G."/>
        </authorList>
    </citation>
    <scope>NUCLEOTIDE SEQUENCE [LARGE SCALE GENOMIC DNA]</scope>
    <source>
        <strain evidence="18 19">APG3</strain>
    </source>
</reference>
<dbReference type="GO" id="GO:0050661">
    <property type="term" value="F:NADP binding"/>
    <property type="evidence" value="ECO:0007669"/>
    <property type="project" value="InterPro"/>
</dbReference>
<dbReference type="PANTHER" id="PTHR38011:SF7">
    <property type="entry name" value="2,5-DIAMINO-6-RIBOSYLAMINO-4(3H)-PYRIMIDINONE 5'-PHOSPHATE REDUCTASE"/>
    <property type="match status" value="1"/>
</dbReference>
<evidence type="ECO:0000256" key="14">
    <source>
        <dbReference type="PIRSR" id="PIRSR006769-1"/>
    </source>
</evidence>
<dbReference type="FunFam" id="3.40.140.10:FF:000025">
    <property type="entry name" value="Riboflavin biosynthesis protein RibD"/>
    <property type="match status" value="1"/>
</dbReference>
<dbReference type="OrthoDB" id="9800865at2"/>
<comment type="similarity">
    <text evidence="4 13">In the N-terminal section; belongs to the cytidine and deoxycytidylate deaminase family.</text>
</comment>
<feature type="binding site" evidence="16">
    <location>
        <position position="53"/>
    </location>
    <ligand>
        <name>Zn(2+)</name>
        <dbReference type="ChEBI" id="CHEBI:29105"/>
        <note>catalytic</note>
    </ligand>
</feature>
<keyword evidence="6 13" id="KW-0686">Riboflavin biosynthesis</keyword>
<feature type="binding site" evidence="15">
    <location>
        <position position="199"/>
    </location>
    <ligand>
        <name>NADP(+)</name>
        <dbReference type="ChEBI" id="CHEBI:58349"/>
    </ligand>
</feature>
<dbReference type="InterPro" id="IPR004794">
    <property type="entry name" value="Eubact_RibD"/>
</dbReference>
<keyword evidence="11 13" id="KW-0560">Oxidoreductase</keyword>
<comment type="pathway">
    <text evidence="2 13">Cofactor biosynthesis; riboflavin biosynthesis; 5-amino-6-(D-ribitylamino)uracil from GTP: step 2/4.</text>
</comment>
<dbReference type="EMBL" id="CP021106">
    <property type="protein sequence ID" value="ARO86738.1"/>
    <property type="molecule type" value="Genomic_DNA"/>
</dbReference>
<evidence type="ECO:0000313" key="18">
    <source>
        <dbReference type="EMBL" id="ARO86738.1"/>
    </source>
</evidence>
<dbReference type="Pfam" id="PF01872">
    <property type="entry name" value="RibD_C"/>
    <property type="match status" value="1"/>
</dbReference>
<keyword evidence="19" id="KW-1185">Reference proteome</keyword>
<feature type="binding site" evidence="15">
    <location>
        <position position="293"/>
    </location>
    <ligand>
        <name>substrate</name>
    </ligand>
</feature>
<feature type="binding site" evidence="15">
    <location>
        <position position="203"/>
    </location>
    <ligand>
        <name>substrate</name>
    </ligand>
</feature>
<dbReference type="NCBIfam" id="TIGR00227">
    <property type="entry name" value="ribD_Cterm"/>
    <property type="match status" value="1"/>
</dbReference>
<comment type="cofactor">
    <cofactor evidence="13 16">
        <name>Zn(2+)</name>
        <dbReference type="ChEBI" id="CHEBI:29105"/>
    </cofactor>
    <text evidence="13 16">Binds 1 zinc ion.</text>
</comment>
<keyword evidence="7 13" id="KW-0479">Metal-binding</keyword>
<feature type="binding site" evidence="16">
    <location>
        <position position="78"/>
    </location>
    <ligand>
        <name>Zn(2+)</name>
        <dbReference type="ChEBI" id="CHEBI:29105"/>
        <note>catalytic</note>
    </ligand>
</feature>
<dbReference type="NCBIfam" id="TIGR00326">
    <property type="entry name" value="eubact_ribD"/>
    <property type="match status" value="1"/>
</dbReference>
<gene>
    <name evidence="18" type="ORF">EBAPG3_002530</name>
</gene>
<feature type="binding site" evidence="15">
    <location>
        <position position="207"/>
    </location>
    <ligand>
        <name>substrate</name>
    </ligand>
</feature>
<dbReference type="SUPFAM" id="SSF53927">
    <property type="entry name" value="Cytidine deaminase-like"/>
    <property type="match status" value="1"/>
</dbReference>
<dbReference type="PIRSF" id="PIRSF006769">
    <property type="entry name" value="RibD"/>
    <property type="match status" value="1"/>
</dbReference>
<dbReference type="InterPro" id="IPR002734">
    <property type="entry name" value="RibDG_C"/>
</dbReference>
<evidence type="ECO:0000256" key="7">
    <source>
        <dbReference type="ARBA" id="ARBA00022723"/>
    </source>
</evidence>
<evidence type="ECO:0000256" key="8">
    <source>
        <dbReference type="ARBA" id="ARBA00022801"/>
    </source>
</evidence>
<feature type="binding site" evidence="15">
    <location>
        <position position="171"/>
    </location>
    <ligand>
        <name>substrate</name>
    </ligand>
</feature>
<comment type="similarity">
    <text evidence="5 13">In the C-terminal section; belongs to the HTP reductase family.</text>
</comment>
<evidence type="ECO:0000256" key="4">
    <source>
        <dbReference type="ARBA" id="ARBA00005259"/>
    </source>
</evidence>
<dbReference type="GO" id="GO:0008270">
    <property type="term" value="F:zinc ion binding"/>
    <property type="evidence" value="ECO:0007669"/>
    <property type="project" value="InterPro"/>
</dbReference>
<evidence type="ECO:0000256" key="11">
    <source>
        <dbReference type="ARBA" id="ARBA00023002"/>
    </source>
</evidence>
<dbReference type="SUPFAM" id="SSF53597">
    <property type="entry name" value="Dihydrofolate reductase-like"/>
    <property type="match status" value="1"/>
</dbReference>
<evidence type="ECO:0000256" key="6">
    <source>
        <dbReference type="ARBA" id="ARBA00022619"/>
    </source>
</evidence>
<keyword evidence="10 13" id="KW-0521">NADP</keyword>
<comment type="catalytic activity">
    <reaction evidence="13">
        <text>5-amino-6-(5-phospho-D-ribitylamino)uracil + NADP(+) = 5-amino-6-(5-phospho-D-ribosylamino)uracil + NADPH + H(+)</text>
        <dbReference type="Rhea" id="RHEA:17845"/>
        <dbReference type="ChEBI" id="CHEBI:15378"/>
        <dbReference type="ChEBI" id="CHEBI:57783"/>
        <dbReference type="ChEBI" id="CHEBI:58349"/>
        <dbReference type="ChEBI" id="CHEBI:58421"/>
        <dbReference type="ChEBI" id="CHEBI:58453"/>
        <dbReference type="EC" id="1.1.1.193"/>
    </reaction>
</comment>
<comment type="catalytic activity">
    <reaction evidence="13">
        <text>2,5-diamino-6-hydroxy-4-(5-phosphoribosylamino)-pyrimidine + H2O + H(+) = 5-amino-6-(5-phospho-D-ribosylamino)uracil + NH4(+)</text>
        <dbReference type="Rhea" id="RHEA:21868"/>
        <dbReference type="ChEBI" id="CHEBI:15377"/>
        <dbReference type="ChEBI" id="CHEBI:15378"/>
        <dbReference type="ChEBI" id="CHEBI:28938"/>
        <dbReference type="ChEBI" id="CHEBI:58453"/>
        <dbReference type="ChEBI" id="CHEBI:58614"/>
        <dbReference type="EC" id="3.5.4.26"/>
    </reaction>
</comment>
<dbReference type="AlphaFoldDB" id="A0A1W6SLN6"/>
<evidence type="ECO:0000256" key="9">
    <source>
        <dbReference type="ARBA" id="ARBA00022833"/>
    </source>
</evidence>
<name>A0A1W6SLN6_9PROT</name>
<evidence type="ECO:0000256" key="3">
    <source>
        <dbReference type="ARBA" id="ARBA00004910"/>
    </source>
</evidence>
<evidence type="ECO:0000256" key="12">
    <source>
        <dbReference type="ARBA" id="ARBA00023268"/>
    </source>
</evidence>
<protein>
    <recommendedName>
        <fullName evidence="13">Riboflavin biosynthesis protein RibD</fullName>
    </recommendedName>
    <domain>
        <recommendedName>
            <fullName evidence="13">Diaminohydroxyphosphoribosylaminopyrimidine deaminase</fullName>
            <shortName evidence="13">DRAP deaminase</shortName>
            <ecNumber evidence="13">3.5.4.26</ecNumber>
        </recommendedName>
        <alternativeName>
            <fullName evidence="13">Riboflavin-specific deaminase</fullName>
        </alternativeName>
    </domain>
    <domain>
        <recommendedName>
            <fullName evidence="13">5-amino-6-(5-phosphoribosylamino)uracil reductase</fullName>
            <ecNumber evidence="13">1.1.1.193</ecNumber>
        </recommendedName>
        <alternativeName>
            <fullName evidence="13">HTP reductase</fullName>
        </alternativeName>
    </domain>
</protein>
<dbReference type="eggNOG" id="COG0117">
    <property type="taxonomic scope" value="Bacteria"/>
</dbReference>
<feature type="active site" description="Proton donor" evidence="14">
    <location>
        <position position="55"/>
    </location>
</feature>
<feature type="binding site" evidence="15">
    <location>
        <begin position="295"/>
        <end position="301"/>
    </location>
    <ligand>
        <name>NADP(+)</name>
        <dbReference type="ChEBI" id="CHEBI:58349"/>
    </ligand>
</feature>
<dbReference type="GO" id="GO:0008703">
    <property type="term" value="F:5-amino-6-(5-phosphoribosylamino)uracil reductase activity"/>
    <property type="evidence" value="ECO:0007669"/>
    <property type="project" value="UniProtKB-EC"/>
</dbReference>
<evidence type="ECO:0000256" key="1">
    <source>
        <dbReference type="ARBA" id="ARBA00002151"/>
    </source>
</evidence>
<feature type="binding site" evidence="15">
    <location>
        <position position="173"/>
    </location>
    <ligand>
        <name>NADP(+)</name>
        <dbReference type="ChEBI" id="CHEBI:58349"/>
    </ligand>
</feature>
<dbReference type="InterPro" id="IPR011549">
    <property type="entry name" value="RibD_C"/>
</dbReference>
<dbReference type="UniPathway" id="UPA00275">
    <property type="reaction ID" value="UER00401"/>
</dbReference>
<accession>A0A1W6SLN6</accession>
<feature type="domain" description="CMP/dCMP-type deaminase" evidence="17">
    <location>
        <begin position="4"/>
        <end position="126"/>
    </location>
</feature>
<dbReference type="InterPro" id="IPR050765">
    <property type="entry name" value="Riboflavin_Biosynth_HTPR"/>
</dbReference>
<evidence type="ECO:0000256" key="2">
    <source>
        <dbReference type="ARBA" id="ARBA00004882"/>
    </source>
</evidence>
<dbReference type="InterPro" id="IPR002125">
    <property type="entry name" value="CMP_dCMP_dom"/>
</dbReference>
<dbReference type="Gene3D" id="3.40.430.10">
    <property type="entry name" value="Dihydrofolate Reductase, subunit A"/>
    <property type="match status" value="1"/>
</dbReference>
<evidence type="ECO:0000256" key="10">
    <source>
        <dbReference type="ARBA" id="ARBA00022857"/>
    </source>
</evidence>
<dbReference type="KEGG" id="nlc:EBAPG3_002530"/>
<dbReference type="CDD" id="cd01284">
    <property type="entry name" value="Riboflavin_deaminase-reductase"/>
    <property type="match status" value="1"/>
</dbReference>
<dbReference type="Pfam" id="PF00383">
    <property type="entry name" value="dCMP_cyt_deam_1"/>
    <property type="match status" value="1"/>
</dbReference>
<sequence>MFAPADHAHMSQALQLAEKGLYGTSPNPRVGCVIVRDGRIVGSGWHERAGEPHAEINALVAAGTAAQGATAYVTLEPCSHHGRTPPCAEALIKAGIAKVVTAMTDPNPLVAGRGSALLEQAGIEVQTGLMEAEAKALNIGFVARHTRKRPWVRVKIAASLDGKTALGNGSSQWITSEAARRDGHRFRARSCAIMTGIGTILADDPQLIVRHVETFRQPLRVVVDSRLEIPLDAKALRGEGELVFAAAASEGKITALRDVGAHSIVMPDKNENVDLVKMMQTLADFEINEVMVEAGSKLSGALISAGLVDELVIYFAPCLIGDVARGMLQLPELTDLADKRALTIHDLRMVGPDIRVIARIP</sequence>
<dbReference type="EC" id="1.1.1.193" evidence="13"/>
<dbReference type="GO" id="GO:0009231">
    <property type="term" value="P:riboflavin biosynthetic process"/>
    <property type="evidence" value="ECO:0007669"/>
    <property type="project" value="UniProtKB-UniPathway"/>
</dbReference>
<dbReference type="eggNOG" id="COG1985">
    <property type="taxonomic scope" value="Bacteria"/>
</dbReference>
<evidence type="ECO:0000259" key="17">
    <source>
        <dbReference type="PROSITE" id="PS51747"/>
    </source>
</evidence>
<organism evidence="18 19">
    <name type="scientific">Nitrosospira lacus</name>
    <dbReference type="NCBI Taxonomy" id="1288494"/>
    <lineage>
        <taxon>Bacteria</taxon>
        <taxon>Pseudomonadati</taxon>
        <taxon>Pseudomonadota</taxon>
        <taxon>Betaproteobacteria</taxon>
        <taxon>Nitrosomonadales</taxon>
        <taxon>Nitrosomonadaceae</taxon>
        <taxon>Nitrosospira</taxon>
    </lineage>
</organism>
<feature type="binding site" evidence="15">
    <location>
        <position position="225"/>
    </location>
    <ligand>
        <name>NADP(+)</name>
        <dbReference type="ChEBI" id="CHEBI:58349"/>
    </ligand>
</feature>
<keyword evidence="9 13" id="KW-0862">Zinc</keyword>
<evidence type="ECO:0000256" key="15">
    <source>
        <dbReference type="PIRSR" id="PIRSR006769-2"/>
    </source>
</evidence>
<evidence type="ECO:0000313" key="19">
    <source>
        <dbReference type="Proteomes" id="UP000012179"/>
    </source>
</evidence>
<dbReference type="PROSITE" id="PS00903">
    <property type="entry name" value="CYT_DCMP_DEAMINASES_1"/>
    <property type="match status" value="1"/>
</dbReference>
<dbReference type="InterPro" id="IPR016193">
    <property type="entry name" value="Cytidine_deaminase-like"/>
</dbReference>
<dbReference type="InterPro" id="IPR024072">
    <property type="entry name" value="DHFR-like_dom_sf"/>
</dbReference>
<dbReference type="Gene3D" id="3.40.140.10">
    <property type="entry name" value="Cytidine Deaminase, domain 2"/>
    <property type="match status" value="1"/>
</dbReference>
<evidence type="ECO:0000256" key="5">
    <source>
        <dbReference type="ARBA" id="ARBA00007417"/>
    </source>
</evidence>
<proteinExistence type="inferred from homology"/>
<dbReference type="GO" id="GO:0008835">
    <property type="term" value="F:diaminohydroxyphosphoribosylaminopyrimidine deaminase activity"/>
    <property type="evidence" value="ECO:0007669"/>
    <property type="project" value="UniProtKB-EC"/>
</dbReference>
<feature type="binding site" evidence="15">
    <location>
        <position position="157"/>
    </location>
    <ligand>
        <name>NADP(+)</name>
        <dbReference type="ChEBI" id="CHEBI:58349"/>
    </ligand>
</feature>
<evidence type="ECO:0000256" key="13">
    <source>
        <dbReference type="PIRNR" id="PIRNR006769"/>
    </source>
</evidence>
<keyword evidence="8 13" id="KW-0378">Hydrolase</keyword>
<comment type="function">
    <text evidence="1 13">Converts 2,5-diamino-6-(ribosylamino)-4(3h)-pyrimidinone 5'-phosphate into 5-amino-6-(ribosylamino)-2,4(1h,3h)-pyrimidinedione 5'-phosphate.</text>
</comment>
<keyword evidence="12" id="KW-0511">Multifunctional enzyme</keyword>
<dbReference type="Proteomes" id="UP000012179">
    <property type="component" value="Chromosome"/>
</dbReference>
<comment type="pathway">
    <text evidence="3 13">Cofactor biosynthesis; riboflavin biosynthesis; 5-amino-6-(D-ribitylamino)uracil from GTP: step 3/4.</text>
</comment>